<organism evidence="1 2">
    <name type="scientific">Larimichthys crocea</name>
    <name type="common">Large yellow croaker</name>
    <name type="synonym">Pseudosciaena crocea</name>
    <dbReference type="NCBI Taxonomy" id="215358"/>
    <lineage>
        <taxon>Eukaryota</taxon>
        <taxon>Metazoa</taxon>
        <taxon>Chordata</taxon>
        <taxon>Craniata</taxon>
        <taxon>Vertebrata</taxon>
        <taxon>Euteleostomi</taxon>
        <taxon>Actinopterygii</taxon>
        <taxon>Neopterygii</taxon>
        <taxon>Teleostei</taxon>
        <taxon>Neoteleostei</taxon>
        <taxon>Acanthomorphata</taxon>
        <taxon>Eupercaria</taxon>
        <taxon>Sciaenidae</taxon>
        <taxon>Larimichthys</taxon>
    </lineage>
</organism>
<feature type="non-terminal residue" evidence="1">
    <location>
        <position position="1"/>
    </location>
</feature>
<dbReference type="Proteomes" id="UP000793456">
    <property type="component" value="Chromosome X"/>
</dbReference>
<protein>
    <submittedName>
        <fullName evidence="1">Uncharacterized protein</fullName>
    </submittedName>
</protein>
<name>A0ACD3R395_LARCR</name>
<keyword evidence="2" id="KW-1185">Reference proteome</keyword>
<accession>A0ACD3R395</accession>
<evidence type="ECO:0000313" key="1">
    <source>
        <dbReference type="EMBL" id="TMS13889.1"/>
    </source>
</evidence>
<evidence type="ECO:0000313" key="2">
    <source>
        <dbReference type="Proteomes" id="UP000793456"/>
    </source>
</evidence>
<feature type="non-terminal residue" evidence="1">
    <location>
        <position position="91"/>
    </location>
</feature>
<proteinExistence type="predicted"/>
<reference evidence="1" key="1">
    <citation type="submission" date="2018-11" db="EMBL/GenBank/DDBJ databases">
        <title>The sequence and de novo assembly of Larimichthys crocea genome using PacBio and Hi-C technologies.</title>
        <authorList>
            <person name="Xu P."/>
            <person name="Chen B."/>
            <person name="Zhou Z."/>
            <person name="Ke Q."/>
            <person name="Wu Y."/>
            <person name="Bai H."/>
            <person name="Pu F."/>
        </authorList>
    </citation>
    <scope>NUCLEOTIDE SEQUENCE</scope>
    <source>
        <tissue evidence="1">Muscle</tissue>
    </source>
</reference>
<dbReference type="EMBL" id="CM011683">
    <property type="protein sequence ID" value="TMS13889.1"/>
    <property type="molecule type" value="Genomic_DNA"/>
</dbReference>
<gene>
    <name evidence="1" type="ORF">E3U43_022369</name>
</gene>
<comment type="caution">
    <text evidence="1">The sequence shown here is derived from an EMBL/GenBank/DDBJ whole genome shotgun (WGS) entry which is preliminary data.</text>
</comment>
<sequence length="91" mass="9910">KFEDKYVQQNQLGEGGCGSVFAGYRKADNLPVAIKHVPNENVFCKHVDNNGKKISVEVAIMLKLAEGTTGVGTSASVALLDWYDLDKELIL</sequence>